<dbReference type="PRINTS" id="PR00412">
    <property type="entry name" value="EPOXHYDRLASE"/>
</dbReference>
<dbReference type="AlphaFoldDB" id="A0A7W9BCY0"/>
<dbReference type="InterPro" id="IPR000639">
    <property type="entry name" value="Epox_hydrolase-like"/>
</dbReference>
<dbReference type="PANTHER" id="PTHR43798">
    <property type="entry name" value="MONOACYLGLYCEROL LIPASE"/>
    <property type="match status" value="1"/>
</dbReference>
<sequence length="380" mass="41902">MGAQSILRALFALLSLIILAAAGYLLWSWYHGDLIRDADGVLRHRDSWRLWTGLALFAWSFLGRSLVLPLLARRDQDPMRLERGDGRLIESTTGAKLWVETYGPEEAQPLILTHGWSLDSRIWHYAKRDLAGRFRLIVWDLPGLGRSKRARAKVDMAGFAQDLATVLGLAGGRPAVLVGHSIGGMVIQTLARDRSELFGREVSGVVLLDTTYTNPLKTMILSGLAQALRWPVIEPMMRLKILLQPLSWLSSWQSYVSGSSHIATRLGFGRYVTRSQLDRTTLLMTMQKPAVSAHGDLAMFRWDANDALRSCQVPVLVIGGSKDIVTKPEASDHIARSAGTGRLQIIEGVNHMGPVERADAYHDAIAAFADTVVPRGPVAV</sequence>
<keyword evidence="1" id="KW-0812">Transmembrane</keyword>
<proteinExistence type="predicted"/>
<name>A0A7W9BCY0_9SPHN</name>
<feature type="transmembrane region" description="Helical" evidence="1">
    <location>
        <begin position="7"/>
        <end position="30"/>
    </location>
</feature>
<keyword evidence="1" id="KW-1133">Transmembrane helix</keyword>
<dbReference type="GO" id="GO:0003824">
    <property type="term" value="F:catalytic activity"/>
    <property type="evidence" value="ECO:0007669"/>
    <property type="project" value="InterPro"/>
</dbReference>
<reference evidence="3 4" key="1">
    <citation type="submission" date="2020-08" db="EMBL/GenBank/DDBJ databases">
        <title>Genomic Encyclopedia of Type Strains, Phase IV (KMG-IV): sequencing the most valuable type-strain genomes for metagenomic binning, comparative biology and taxonomic classification.</title>
        <authorList>
            <person name="Goeker M."/>
        </authorList>
    </citation>
    <scope>NUCLEOTIDE SEQUENCE [LARGE SCALE GENOMIC DNA]</scope>
    <source>
        <strain evidence="3 4">DSM 100044</strain>
    </source>
</reference>
<keyword evidence="4" id="KW-1185">Reference proteome</keyword>
<gene>
    <name evidence="3" type="ORF">FHS94_001708</name>
</gene>
<dbReference type="Pfam" id="PF12697">
    <property type="entry name" value="Abhydrolase_6"/>
    <property type="match status" value="1"/>
</dbReference>
<feature type="transmembrane region" description="Helical" evidence="1">
    <location>
        <begin position="50"/>
        <end position="72"/>
    </location>
</feature>
<protein>
    <submittedName>
        <fullName evidence="3">Pimeloyl-ACP methyl ester carboxylesterase</fullName>
    </submittedName>
</protein>
<organism evidence="3 4">
    <name type="scientific">Sphingomonas aerophila</name>
    <dbReference type="NCBI Taxonomy" id="1344948"/>
    <lineage>
        <taxon>Bacteria</taxon>
        <taxon>Pseudomonadati</taxon>
        <taxon>Pseudomonadota</taxon>
        <taxon>Alphaproteobacteria</taxon>
        <taxon>Sphingomonadales</taxon>
        <taxon>Sphingomonadaceae</taxon>
        <taxon>Sphingomonas</taxon>
    </lineage>
</organism>
<dbReference type="SUPFAM" id="SSF53474">
    <property type="entry name" value="alpha/beta-Hydrolases"/>
    <property type="match status" value="1"/>
</dbReference>
<evidence type="ECO:0000259" key="2">
    <source>
        <dbReference type="Pfam" id="PF12697"/>
    </source>
</evidence>
<evidence type="ECO:0000313" key="3">
    <source>
        <dbReference type="EMBL" id="MBB5714872.1"/>
    </source>
</evidence>
<accession>A0A7W9BCY0</accession>
<feature type="domain" description="AB hydrolase-1" evidence="2">
    <location>
        <begin position="110"/>
        <end position="363"/>
    </location>
</feature>
<dbReference type="InterPro" id="IPR050266">
    <property type="entry name" value="AB_hydrolase_sf"/>
</dbReference>
<dbReference type="Gene3D" id="3.40.50.1820">
    <property type="entry name" value="alpha/beta hydrolase"/>
    <property type="match status" value="1"/>
</dbReference>
<dbReference type="RefSeq" id="WP_184056532.1">
    <property type="nucleotide sequence ID" value="NZ_JACIJK010000004.1"/>
</dbReference>
<comment type="caution">
    <text evidence="3">The sequence shown here is derived from an EMBL/GenBank/DDBJ whole genome shotgun (WGS) entry which is preliminary data.</text>
</comment>
<evidence type="ECO:0000313" key="4">
    <source>
        <dbReference type="Proteomes" id="UP000546200"/>
    </source>
</evidence>
<dbReference type="InterPro" id="IPR000073">
    <property type="entry name" value="AB_hydrolase_1"/>
</dbReference>
<evidence type="ECO:0000256" key="1">
    <source>
        <dbReference type="SAM" id="Phobius"/>
    </source>
</evidence>
<keyword evidence="1" id="KW-0472">Membrane</keyword>
<dbReference type="Proteomes" id="UP000546200">
    <property type="component" value="Unassembled WGS sequence"/>
</dbReference>
<dbReference type="InterPro" id="IPR029058">
    <property type="entry name" value="AB_hydrolase_fold"/>
</dbReference>
<dbReference type="EMBL" id="JACIJK010000004">
    <property type="protein sequence ID" value="MBB5714872.1"/>
    <property type="molecule type" value="Genomic_DNA"/>
</dbReference>